<feature type="compositionally biased region" description="Basic and acidic residues" evidence="1">
    <location>
        <begin position="193"/>
        <end position="204"/>
    </location>
</feature>
<keyword evidence="4" id="KW-1185">Reference proteome</keyword>
<dbReference type="EMBL" id="NOII01000003">
    <property type="protein sequence ID" value="OYD57544.1"/>
    <property type="molecule type" value="Genomic_DNA"/>
</dbReference>
<dbReference type="InterPro" id="IPR023848">
    <property type="entry name" value="TasA"/>
</dbReference>
<protein>
    <submittedName>
        <fullName evidence="3">Amyloid fiber anchoring/assembly protein TapA</fullName>
    </submittedName>
</protein>
<evidence type="ECO:0000313" key="3">
    <source>
        <dbReference type="EMBL" id="OYD57544.1"/>
    </source>
</evidence>
<sequence length="238" mass="25360">MLTVKLCMIFYTMLFCLSYLSGATGAYFNDRANLSIPIKAGTWDTTLGWDKSSLKFGAVSMNSEGCAPVTAIIKNKSENDMKGPVAYEVWWAASGNPMNGEKVATGEVPALKSMTQTTLTFTPVNDGVYKFKAYQRPGHPGQGVLWSDSITASKCSLPPLAPEKTPEAPVKTEPQQPAQQPAAPTAPVTPQPEAEKEKADEEKTPAPAPAPQPEVDAPQPAEPAKTNEAPAPEPSAEK</sequence>
<dbReference type="RefSeq" id="WP_094252894.1">
    <property type="nucleotide sequence ID" value="NZ_JBHLXL010000001.1"/>
</dbReference>
<feature type="compositionally biased region" description="Low complexity" evidence="1">
    <location>
        <begin position="213"/>
        <end position="224"/>
    </location>
</feature>
<feature type="region of interest" description="Disordered" evidence="1">
    <location>
        <begin position="156"/>
        <end position="238"/>
    </location>
</feature>
<dbReference type="OrthoDB" id="2560527at2"/>
<evidence type="ECO:0000256" key="1">
    <source>
        <dbReference type="SAM" id="MobiDB-lite"/>
    </source>
</evidence>
<accession>A0A235F8Y0</accession>
<dbReference type="NCBIfam" id="TIGR04087">
    <property type="entry name" value="YqxM_for_SipW"/>
    <property type="match status" value="1"/>
</dbReference>
<dbReference type="Proteomes" id="UP000215059">
    <property type="component" value="Unassembled WGS sequence"/>
</dbReference>
<dbReference type="AlphaFoldDB" id="A0A235F8Y0"/>
<name>A0A235F8Y0_9BACL</name>
<dbReference type="GO" id="GO:0097311">
    <property type="term" value="C:bacterial biofilm matrix"/>
    <property type="evidence" value="ECO:0007669"/>
    <property type="project" value="InterPro"/>
</dbReference>
<feature type="chain" id="PRO_5038502658" evidence="2">
    <location>
        <begin position="27"/>
        <end position="238"/>
    </location>
</feature>
<evidence type="ECO:0000256" key="2">
    <source>
        <dbReference type="SAM" id="SignalP"/>
    </source>
</evidence>
<evidence type="ECO:0000313" key="4">
    <source>
        <dbReference type="Proteomes" id="UP000215059"/>
    </source>
</evidence>
<comment type="caution">
    <text evidence="3">The sequence shown here is derived from an EMBL/GenBank/DDBJ whole genome shotgun (WGS) entry which is preliminary data.</text>
</comment>
<gene>
    <name evidence="3" type="primary">tapA</name>
    <name evidence="3" type="ORF">CGZ90_12805</name>
</gene>
<feature type="compositionally biased region" description="Low complexity" evidence="1">
    <location>
        <begin position="172"/>
        <end position="192"/>
    </location>
</feature>
<organism evidence="3 4">
    <name type="scientific">Fictibacillus aquaticus</name>
    <dbReference type="NCBI Taxonomy" id="2021314"/>
    <lineage>
        <taxon>Bacteria</taxon>
        <taxon>Bacillati</taxon>
        <taxon>Bacillota</taxon>
        <taxon>Bacilli</taxon>
        <taxon>Bacillales</taxon>
        <taxon>Fictibacillaceae</taxon>
        <taxon>Fictibacillus</taxon>
    </lineage>
</organism>
<feature type="signal peptide" evidence="2">
    <location>
        <begin position="1"/>
        <end position="26"/>
    </location>
</feature>
<reference evidence="3 4" key="1">
    <citation type="submission" date="2017-07" db="EMBL/GenBank/DDBJ databases">
        <title>Fictibacillus sp. nov. GDSW-R2A3 Genome sequencing and assembly.</title>
        <authorList>
            <person name="Mayilraj S."/>
        </authorList>
    </citation>
    <scope>NUCLEOTIDE SEQUENCE [LARGE SCALE GENOMIC DNA]</scope>
    <source>
        <strain evidence="3 4">GDSW-R2A3</strain>
    </source>
</reference>
<proteinExistence type="predicted"/>
<keyword evidence="2" id="KW-0732">Signal</keyword>